<keyword evidence="5 8" id="KW-0520">NAD</keyword>
<dbReference type="InterPro" id="IPR036291">
    <property type="entry name" value="NAD(P)-bd_dom_sf"/>
</dbReference>
<dbReference type="SUPFAM" id="SSF56327">
    <property type="entry name" value="LDH C-terminal domain-like"/>
    <property type="match status" value="1"/>
</dbReference>
<dbReference type="InterPro" id="IPR022383">
    <property type="entry name" value="Lactate/malate_DH_C"/>
</dbReference>
<dbReference type="Pfam" id="PF02866">
    <property type="entry name" value="Ldh_1_C"/>
    <property type="match status" value="1"/>
</dbReference>
<evidence type="ECO:0000256" key="3">
    <source>
        <dbReference type="ARBA" id="ARBA00022532"/>
    </source>
</evidence>
<dbReference type="PANTHER" id="PTHR11540:SF16">
    <property type="entry name" value="MALATE DEHYDROGENASE, MITOCHONDRIAL"/>
    <property type="match status" value="1"/>
</dbReference>
<evidence type="ECO:0000259" key="10">
    <source>
        <dbReference type="Pfam" id="PF00056"/>
    </source>
</evidence>
<comment type="similarity">
    <text evidence="9">Belongs to the LDH/MDH superfamily.</text>
</comment>
<feature type="active site" description="Proton acceptor" evidence="7">
    <location>
        <position position="198"/>
    </location>
</feature>
<comment type="caution">
    <text evidence="12">The sequence shown here is derived from an EMBL/GenBank/DDBJ whole genome shotgun (WGS) entry which is preliminary data.</text>
</comment>
<dbReference type="GO" id="GO:0006099">
    <property type="term" value="P:tricarboxylic acid cycle"/>
    <property type="evidence" value="ECO:0007669"/>
    <property type="project" value="UniProtKB-KW"/>
</dbReference>
<keyword evidence="13" id="KW-1185">Reference proteome</keyword>
<dbReference type="GO" id="GO:0019752">
    <property type="term" value="P:carboxylic acid metabolic process"/>
    <property type="evidence" value="ECO:0007669"/>
    <property type="project" value="InterPro"/>
</dbReference>
<proteinExistence type="inferred from homology"/>
<dbReference type="PIRSF" id="PIRSF000102">
    <property type="entry name" value="Lac_mal_DH"/>
    <property type="match status" value="1"/>
</dbReference>
<evidence type="ECO:0000313" key="12">
    <source>
        <dbReference type="EMBL" id="CAK1578518.1"/>
    </source>
</evidence>
<evidence type="ECO:0000256" key="1">
    <source>
        <dbReference type="ARBA" id="ARBA00012995"/>
    </source>
</evidence>
<keyword evidence="4 9" id="KW-0560">Oxidoreductase</keyword>
<evidence type="ECO:0000256" key="7">
    <source>
        <dbReference type="PIRSR" id="PIRSR000102-1"/>
    </source>
</evidence>
<evidence type="ECO:0000256" key="5">
    <source>
        <dbReference type="ARBA" id="ARBA00023027"/>
    </source>
</evidence>
<evidence type="ECO:0000256" key="2">
    <source>
        <dbReference type="ARBA" id="ARBA00016075"/>
    </source>
</evidence>
<feature type="binding site" evidence="8">
    <location>
        <position position="54"/>
    </location>
    <ligand>
        <name>NAD(+)</name>
        <dbReference type="ChEBI" id="CHEBI:57540"/>
    </ligand>
</feature>
<dbReference type="Gene3D" id="3.90.110.10">
    <property type="entry name" value="Lactate dehydrogenase/glycoside hydrolase, family 4, C-terminal"/>
    <property type="match status" value="1"/>
</dbReference>
<feature type="domain" description="Lactate/malate dehydrogenase C-terminal" evidence="11">
    <location>
        <begin position="169"/>
        <end position="325"/>
    </location>
</feature>
<feature type="binding site" evidence="8">
    <location>
        <position position="115"/>
    </location>
    <ligand>
        <name>NAD(+)</name>
        <dbReference type="ChEBI" id="CHEBI:57540"/>
    </ligand>
</feature>
<evidence type="ECO:0000256" key="8">
    <source>
        <dbReference type="PIRSR" id="PIRSR000102-3"/>
    </source>
</evidence>
<dbReference type="AlphaFoldDB" id="A0AAV1K617"/>
<evidence type="ECO:0000256" key="4">
    <source>
        <dbReference type="ARBA" id="ARBA00023002"/>
    </source>
</evidence>
<dbReference type="SUPFAM" id="SSF51735">
    <property type="entry name" value="NAD(P)-binding Rossmann-fold domains"/>
    <property type="match status" value="1"/>
</dbReference>
<dbReference type="GO" id="GO:0030060">
    <property type="term" value="F:L-malate dehydrogenase (NAD+) activity"/>
    <property type="evidence" value="ECO:0007669"/>
    <property type="project" value="UniProtKB-EC"/>
</dbReference>
<dbReference type="GO" id="GO:0005737">
    <property type="term" value="C:cytoplasm"/>
    <property type="evidence" value="ECO:0007669"/>
    <property type="project" value="TreeGrafter"/>
</dbReference>
<reference evidence="12 13" key="1">
    <citation type="submission" date="2023-11" db="EMBL/GenBank/DDBJ databases">
        <authorList>
            <person name="Hedman E."/>
            <person name="Englund M."/>
            <person name="Stromberg M."/>
            <person name="Nyberg Akerstrom W."/>
            <person name="Nylinder S."/>
            <person name="Jareborg N."/>
            <person name="Kallberg Y."/>
            <person name="Kronander E."/>
        </authorList>
    </citation>
    <scope>NUCLEOTIDE SEQUENCE [LARGE SCALE GENOMIC DNA]</scope>
</reference>
<sequence length="332" mass="36372">MLLARSIFNLVSKMYIIPCRYYQVAIVGSGSEIGQTTALLLRTNPSITKLVLHDYLDHMPGIVLDLSHIPSNSMIKGYTGKETLEEALQGSSLVIAAGDDPQNTGWITKSTLSQNADFIKNIAISVAKISPLPFLGIVTEPLNTLVPMAAEVMRNQGCTDLTKLLGISTIDTLKAQALYAAENEFNPSECFVPVIGGHSKETMVPLISQANPKSKLSEEKHRELIAKLRTYNISDIAKRTYAPTLSVAFSVSIFTQNILEALNGHTSHTNAFVENNDFGTSFISGLFDVDKNGVGEMKKYTDLSKYEYVLLQQSIEQLRKDVAIGKDILELA</sequence>
<accession>A0AAV1K617</accession>
<gene>
    <name evidence="12" type="ORF">PARMNEM_LOCUS588</name>
</gene>
<dbReference type="EMBL" id="CAVLGL010000001">
    <property type="protein sequence ID" value="CAK1578518.1"/>
    <property type="molecule type" value="Genomic_DNA"/>
</dbReference>
<dbReference type="Gene3D" id="3.40.50.720">
    <property type="entry name" value="NAD(P)-binding Rossmann-like Domain"/>
    <property type="match status" value="1"/>
</dbReference>
<dbReference type="Proteomes" id="UP001314205">
    <property type="component" value="Unassembled WGS sequence"/>
</dbReference>
<dbReference type="InterPro" id="IPR001236">
    <property type="entry name" value="Lactate/malate_DH_N"/>
</dbReference>
<evidence type="ECO:0000256" key="6">
    <source>
        <dbReference type="ARBA" id="ARBA00048313"/>
    </source>
</evidence>
<dbReference type="Pfam" id="PF00056">
    <property type="entry name" value="Ldh_1_N"/>
    <property type="match status" value="1"/>
</dbReference>
<feature type="domain" description="Lactate/malate dehydrogenase N-terminal" evidence="10">
    <location>
        <begin position="23"/>
        <end position="151"/>
    </location>
</feature>
<evidence type="ECO:0000313" key="13">
    <source>
        <dbReference type="Proteomes" id="UP001314205"/>
    </source>
</evidence>
<dbReference type="InterPro" id="IPR001557">
    <property type="entry name" value="L-lactate/malate_DH"/>
</dbReference>
<protein>
    <recommendedName>
        <fullName evidence="2">Malate dehydrogenase, mitochondrial</fullName>
        <ecNumber evidence="1">1.1.1.37</ecNumber>
    </recommendedName>
</protein>
<evidence type="ECO:0000259" key="11">
    <source>
        <dbReference type="Pfam" id="PF02866"/>
    </source>
</evidence>
<name>A0AAV1K617_9NEOP</name>
<keyword evidence="3" id="KW-0816">Tricarboxylic acid cycle</keyword>
<dbReference type="EC" id="1.1.1.37" evidence="1"/>
<evidence type="ECO:0000256" key="9">
    <source>
        <dbReference type="RuleBase" id="RU003369"/>
    </source>
</evidence>
<organism evidence="12 13">
    <name type="scientific">Parnassius mnemosyne</name>
    <name type="common">clouded apollo</name>
    <dbReference type="NCBI Taxonomy" id="213953"/>
    <lineage>
        <taxon>Eukaryota</taxon>
        <taxon>Metazoa</taxon>
        <taxon>Ecdysozoa</taxon>
        <taxon>Arthropoda</taxon>
        <taxon>Hexapoda</taxon>
        <taxon>Insecta</taxon>
        <taxon>Pterygota</taxon>
        <taxon>Neoptera</taxon>
        <taxon>Endopterygota</taxon>
        <taxon>Lepidoptera</taxon>
        <taxon>Glossata</taxon>
        <taxon>Ditrysia</taxon>
        <taxon>Papilionoidea</taxon>
        <taxon>Papilionidae</taxon>
        <taxon>Parnassiinae</taxon>
        <taxon>Parnassini</taxon>
        <taxon>Parnassius</taxon>
        <taxon>Driopa</taxon>
    </lineage>
</organism>
<feature type="binding site" evidence="8">
    <location>
        <begin position="28"/>
        <end position="34"/>
    </location>
    <ligand>
        <name>NAD(+)</name>
        <dbReference type="ChEBI" id="CHEBI:57540"/>
    </ligand>
</feature>
<comment type="catalytic activity">
    <reaction evidence="6">
        <text>(S)-malate + NAD(+) = oxaloacetate + NADH + H(+)</text>
        <dbReference type="Rhea" id="RHEA:21432"/>
        <dbReference type="ChEBI" id="CHEBI:15378"/>
        <dbReference type="ChEBI" id="CHEBI:15589"/>
        <dbReference type="ChEBI" id="CHEBI:16452"/>
        <dbReference type="ChEBI" id="CHEBI:57540"/>
        <dbReference type="ChEBI" id="CHEBI:57945"/>
        <dbReference type="EC" id="1.1.1.37"/>
    </reaction>
</comment>
<dbReference type="PANTHER" id="PTHR11540">
    <property type="entry name" value="MALATE AND LACTATE DEHYDROGENASE"/>
    <property type="match status" value="1"/>
</dbReference>
<dbReference type="InterPro" id="IPR015955">
    <property type="entry name" value="Lactate_DH/Glyco_Ohase_4_C"/>
</dbReference>